<sequence length="155" mass="17852">MIATVLALVIEKIVLGNTVCYRMWELTDVLSDYLHYWHQQQCNTSKKSKRSKTQKRPRTSDADGFIPVPRHLTAQPSTVLEAEKPMETENQFAVLETVTDPVIIPAQMQMKTRPPSFLRPTQSRMAKNIPRADNFDSKTKHIPLQRPIPQTDCRH</sequence>
<feature type="compositionally biased region" description="Basic residues" evidence="1">
    <location>
        <begin position="46"/>
        <end position="57"/>
    </location>
</feature>
<dbReference type="AlphaFoldDB" id="A0AAV4WFA1"/>
<dbReference type="EMBL" id="BPLR01016034">
    <property type="protein sequence ID" value="GIY80656.1"/>
    <property type="molecule type" value="Genomic_DNA"/>
</dbReference>
<organism evidence="3 4">
    <name type="scientific">Caerostris extrusa</name>
    <name type="common">Bark spider</name>
    <name type="synonym">Caerostris bankana</name>
    <dbReference type="NCBI Taxonomy" id="172846"/>
    <lineage>
        <taxon>Eukaryota</taxon>
        <taxon>Metazoa</taxon>
        <taxon>Ecdysozoa</taxon>
        <taxon>Arthropoda</taxon>
        <taxon>Chelicerata</taxon>
        <taxon>Arachnida</taxon>
        <taxon>Araneae</taxon>
        <taxon>Araneomorphae</taxon>
        <taxon>Entelegynae</taxon>
        <taxon>Araneoidea</taxon>
        <taxon>Araneidae</taxon>
        <taxon>Caerostris</taxon>
    </lineage>
</organism>
<evidence type="ECO:0000256" key="1">
    <source>
        <dbReference type="SAM" id="MobiDB-lite"/>
    </source>
</evidence>
<evidence type="ECO:0000256" key="2">
    <source>
        <dbReference type="SAM" id="SignalP"/>
    </source>
</evidence>
<gene>
    <name evidence="3" type="ORF">CEXT_477951</name>
</gene>
<feature type="signal peptide" evidence="2">
    <location>
        <begin position="1"/>
        <end position="16"/>
    </location>
</feature>
<feature type="region of interest" description="Disordered" evidence="1">
    <location>
        <begin position="44"/>
        <end position="69"/>
    </location>
</feature>
<feature type="chain" id="PRO_5043820100" evidence="2">
    <location>
        <begin position="17"/>
        <end position="155"/>
    </location>
</feature>
<protein>
    <submittedName>
        <fullName evidence="3">Uncharacterized protein</fullName>
    </submittedName>
</protein>
<keyword evidence="4" id="KW-1185">Reference proteome</keyword>
<proteinExistence type="predicted"/>
<reference evidence="3 4" key="1">
    <citation type="submission" date="2021-06" db="EMBL/GenBank/DDBJ databases">
        <title>Caerostris extrusa draft genome.</title>
        <authorList>
            <person name="Kono N."/>
            <person name="Arakawa K."/>
        </authorList>
    </citation>
    <scope>NUCLEOTIDE SEQUENCE [LARGE SCALE GENOMIC DNA]</scope>
</reference>
<accession>A0AAV4WFA1</accession>
<keyword evidence="2" id="KW-0732">Signal</keyword>
<dbReference type="Proteomes" id="UP001054945">
    <property type="component" value="Unassembled WGS sequence"/>
</dbReference>
<evidence type="ECO:0000313" key="4">
    <source>
        <dbReference type="Proteomes" id="UP001054945"/>
    </source>
</evidence>
<comment type="caution">
    <text evidence="3">The sequence shown here is derived from an EMBL/GenBank/DDBJ whole genome shotgun (WGS) entry which is preliminary data.</text>
</comment>
<evidence type="ECO:0000313" key="3">
    <source>
        <dbReference type="EMBL" id="GIY80656.1"/>
    </source>
</evidence>
<name>A0AAV4WFA1_CAEEX</name>